<keyword evidence="8 12" id="KW-0028">Amino-acid biosynthesis</keyword>
<evidence type="ECO:0000256" key="2">
    <source>
        <dbReference type="ARBA" id="ARBA00004496"/>
    </source>
</evidence>
<dbReference type="InterPro" id="IPR006063">
    <property type="entry name" value="HisA_bact_arch"/>
</dbReference>
<reference evidence="15 16" key="1">
    <citation type="submission" date="2016-10" db="EMBL/GenBank/DDBJ databases">
        <authorList>
            <person name="de Groot N.N."/>
        </authorList>
    </citation>
    <scope>NUCLEOTIDE SEQUENCE [LARGE SCALE GENOMIC DNA]</scope>
    <source>
        <strain evidence="15 16">DSM 21633</strain>
    </source>
</reference>
<keyword evidence="9 12" id="KW-0368">Histidine biosynthesis</keyword>
<dbReference type="HAMAP" id="MF_01014">
    <property type="entry name" value="HisA"/>
    <property type="match status" value="1"/>
</dbReference>
<dbReference type="SUPFAM" id="SSF51366">
    <property type="entry name" value="Ribulose-phoshate binding barrel"/>
    <property type="match status" value="1"/>
</dbReference>
<dbReference type="Gene3D" id="3.20.20.70">
    <property type="entry name" value="Aldolase class I"/>
    <property type="match status" value="1"/>
</dbReference>
<sequence>MNIFPAIDIRNQQSVRLLQGDYNQETYYGNPIDMAKRWVNEGARYLHIVDLDAAKGDPSNNLEVIQQIVEEVEVPVQVGGGIRSENRIKELLEVGVERVILGTAAVKEPEFVRDSVERFGHRVVVSIDARDGYVATDGWTETSSLRALDFVKKLEDAGVQTIVYTDISKDGMLQGPNLQELNYMNDATSIDVIASGGVTSIDDIQALSGMGIYGSIIGKALYEGEIDLKAVMEEVSC</sequence>
<dbReference type="CDD" id="cd04732">
    <property type="entry name" value="HisA"/>
    <property type="match status" value="1"/>
</dbReference>
<feature type="active site" description="Proton acceptor" evidence="12">
    <location>
        <position position="8"/>
    </location>
</feature>
<evidence type="ECO:0000256" key="5">
    <source>
        <dbReference type="ARBA" id="ARBA00012550"/>
    </source>
</evidence>
<gene>
    <name evidence="12" type="primary">hisA</name>
    <name evidence="15" type="ORF">SAMN05216362_13630</name>
</gene>
<comment type="subcellular location">
    <subcellularLocation>
        <location evidence="2 12 14">Cytoplasm</location>
    </subcellularLocation>
</comment>
<dbReference type="FunFam" id="3.20.20.70:FF:000009">
    <property type="entry name" value="1-(5-phosphoribosyl)-5-[(5-phosphoribosylamino)methylideneamino] imidazole-4-carboxamide isomerase"/>
    <property type="match status" value="1"/>
</dbReference>
<comment type="similarity">
    <text evidence="4 12 13">Belongs to the HisA/HisF family.</text>
</comment>
<dbReference type="NCBIfam" id="TIGR00007">
    <property type="entry name" value="1-(5-phosphoribosyl)-5-[(5-phosphoribosylamino)methylideneamino]imidazole-4-carboxamide isomerase"/>
    <property type="match status" value="1"/>
</dbReference>
<dbReference type="EC" id="5.3.1.16" evidence="5 12"/>
<dbReference type="Pfam" id="PF00977">
    <property type="entry name" value="His_biosynth"/>
    <property type="match status" value="1"/>
</dbReference>
<evidence type="ECO:0000256" key="1">
    <source>
        <dbReference type="ARBA" id="ARBA00000901"/>
    </source>
</evidence>
<evidence type="ECO:0000256" key="8">
    <source>
        <dbReference type="ARBA" id="ARBA00022605"/>
    </source>
</evidence>
<name>A0A1H9K9G7_9BACI</name>
<evidence type="ECO:0000256" key="13">
    <source>
        <dbReference type="RuleBase" id="RU003657"/>
    </source>
</evidence>
<evidence type="ECO:0000256" key="6">
    <source>
        <dbReference type="ARBA" id="ARBA00018464"/>
    </source>
</evidence>
<dbReference type="STRING" id="571933.SAMN05216362_13630"/>
<dbReference type="EMBL" id="FOES01000036">
    <property type="protein sequence ID" value="SEQ95846.1"/>
    <property type="molecule type" value="Genomic_DNA"/>
</dbReference>
<evidence type="ECO:0000256" key="3">
    <source>
        <dbReference type="ARBA" id="ARBA00005133"/>
    </source>
</evidence>
<dbReference type="InterPro" id="IPR044524">
    <property type="entry name" value="Isoase_HisA-like"/>
</dbReference>
<evidence type="ECO:0000256" key="9">
    <source>
        <dbReference type="ARBA" id="ARBA00023102"/>
    </source>
</evidence>
<dbReference type="GO" id="GO:0003949">
    <property type="term" value="F:1-(5-phosphoribosyl)-5-[(5-phosphoribosylamino)methylideneamino]imidazole-4-carboxamide isomerase activity"/>
    <property type="evidence" value="ECO:0007669"/>
    <property type="project" value="UniProtKB-UniRule"/>
</dbReference>
<evidence type="ECO:0000256" key="11">
    <source>
        <dbReference type="ARBA" id="ARBA00030547"/>
    </source>
</evidence>
<keyword evidence="10 12" id="KW-0413">Isomerase</keyword>
<protein>
    <recommendedName>
        <fullName evidence="6 12">1-(5-phosphoribosyl)-5-[(5-phosphoribosylamino)methylideneamino] imidazole-4-carboxamide isomerase</fullName>
        <ecNumber evidence="5 12">5.3.1.16</ecNumber>
    </recommendedName>
    <alternativeName>
        <fullName evidence="11 12">Phosphoribosylformimino-5-aminoimidazole carboxamide ribotide isomerase</fullName>
    </alternativeName>
</protein>
<dbReference type="GO" id="GO:0005737">
    <property type="term" value="C:cytoplasm"/>
    <property type="evidence" value="ECO:0007669"/>
    <property type="project" value="UniProtKB-SubCell"/>
</dbReference>
<organism evidence="15 16">
    <name type="scientific">Piscibacillus halophilus</name>
    <dbReference type="NCBI Taxonomy" id="571933"/>
    <lineage>
        <taxon>Bacteria</taxon>
        <taxon>Bacillati</taxon>
        <taxon>Bacillota</taxon>
        <taxon>Bacilli</taxon>
        <taxon>Bacillales</taxon>
        <taxon>Bacillaceae</taxon>
        <taxon>Piscibacillus</taxon>
    </lineage>
</organism>
<evidence type="ECO:0000256" key="4">
    <source>
        <dbReference type="ARBA" id="ARBA00009667"/>
    </source>
</evidence>
<evidence type="ECO:0000256" key="7">
    <source>
        <dbReference type="ARBA" id="ARBA00022490"/>
    </source>
</evidence>
<comment type="pathway">
    <text evidence="3 12 14">Amino-acid biosynthesis; L-histidine biosynthesis; L-histidine from 5-phospho-alpha-D-ribose 1-diphosphate: step 4/9.</text>
</comment>
<dbReference type="RefSeq" id="WP_091774980.1">
    <property type="nucleotide sequence ID" value="NZ_CAESCL010000016.1"/>
</dbReference>
<dbReference type="InterPro" id="IPR006062">
    <property type="entry name" value="His_biosynth"/>
</dbReference>
<comment type="catalytic activity">
    <reaction evidence="1 12 14">
        <text>1-(5-phospho-beta-D-ribosyl)-5-[(5-phospho-beta-D-ribosylamino)methylideneamino]imidazole-4-carboxamide = 5-[(5-phospho-1-deoxy-D-ribulos-1-ylimino)methylamino]-1-(5-phospho-beta-D-ribosyl)imidazole-4-carboxamide</text>
        <dbReference type="Rhea" id="RHEA:15469"/>
        <dbReference type="ChEBI" id="CHEBI:58435"/>
        <dbReference type="ChEBI" id="CHEBI:58525"/>
        <dbReference type="EC" id="5.3.1.16"/>
    </reaction>
</comment>
<keyword evidence="16" id="KW-1185">Reference proteome</keyword>
<evidence type="ECO:0000256" key="12">
    <source>
        <dbReference type="HAMAP-Rule" id="MF_01014"/>
    </source>
</evidence>
<dbReference type="GO" id="GO:0000162">
    <property type="term" value="P:L-tryptophan biosynthetic process"/>
    <property type="evidence" value="ECO:0007669"/>
    <property type="project" value="TreeGrafter"/>
</dbReference>
<dbReference type="PANTHER" id="PTHR43090:SF2">
    <property type="entry name" value="1-(5-PHOSPHORIBOSYL)-5-[(5-PHOSPHORIBOSYLAMINO)METHYLIDENEAMINO] IMIDAZOLE-4-CARBOXAMIDE ISOMERASE"/>
    <property type="match status" value="1"/>
</dbReference>
<dbReference type="InterPro" id="IPR013785">
    <property type="entry name" value="Aldolase_TIM"/>
</dbReference>
<dbReference type="AlphaFoldDB" id="A0A1H9K9G7"/>
<evidence type="ECO:0000256" key="10">
    <source>
        <dbReference type="ARBA" id="ARBA00023235"/>
    </source>
</evidence>
<evidence type="ECO:0000313" key="15">
    <source>
        <dbReference type="EMBL" id="SEQ95846.1"/>
    </source>
</evidence>
<dbReference type="GO" id="GO:0000105">
    <property type="term" value="P:L-histidine biosynthetic process"/>
    <property type="evidence" value="ECO:0007669"/>
    <property type="project" value="UniProtKB-UniRule"/>
</dbReference>
<dbReference type="InterPro" id="IPR011060">
    <property type="entry name" value="RibuloseP-bd_barrel"/>
</dbReference>
<dbReference type="NCBIfam" id="NF010112">
    <property type="entry name" value="PRK13585.1"/>
    <property type="match status" value="1"/>
</dbReference>
<dbReference type="Proteomes" id="UP000199427">
    <property type="component" value="Unassembled WGS sequence"/>
</dbReference>
<feature type="active site" description="Proton donor" evidence="12">
    <location>
        <position position="128"/>
    </location>
</feature>
<dbReference type="PANTHER" id="PTHR43090">
    <property type="entry name" value="1-(5-PHOSPHORIBOSYL)-5-[(5-PHOSPHORIBOSYLAMINO)METHYLIDENEAMINO] IMIDAZOLE-4-CARBOXAMIDE ISOMERASE"/>
    <property type="match status" value="1"/>
</dbReference>
<dbReference type="UniPathway" id="UPA00031">
    <property type="reaction ID" value="UER00009"/>
</dbReference>
<evidence type="ECO:0000313" key="16">
    <source>
        <dbReference type="Proteomes" id="UP000199427"/>
    </source>
</evidence>
<evidence type="ECO:0000256" key="14">
    <source>
        <dbReference type="RuleBase" id="RU003658"/>
    </source>
</evidence>
<dbReference type="OrthoDB" id="9807749at2"/>
<proteinExistence type="inferred from homology"/>
<accession>A0A1H9K9G7</accession>
<dbReference type="InterPro" id="IPR023016">
    <property type="entry name" value="HisA/PriA"/>
</dbReference>
<keyword evidence="7 12" id="KW-0963">Cytoplasm</keyword>